<dbReference type="Gene3D" id="1.10.10.10">
    <property type="entry name" value="Winged helix-like DNA-binding domain superfamily/Winged helix DNA-binding domain"/>
    <property type="match status" value="1"/>
</dbReference>
<reference evidence="3 4" key="1">
    <citation type="submission" date="2016-02" db="EMBL/GenBank/DDBJ databases">
        <title>Draft genome sequence of the strain BR 10247T Bradyrhizobium neotropicale isolated from nodules of Centrolobium paraense.</title>
        <authorList>
            <person name="Simoes-Araujo J.L."/>
            <person name="Barauna A.C."/>
            <person name="Silva K."/>
            <person name="Zilli J.E."/>
        </authorList>
    </citation>
    <scope>NUCLEOTIDE SEQUENCE [LARGE SCALE GENOMIC DNA]</scope>
    <source>
        <strain evidence="3 4">BR 10247</strain>
    </source>
</reference>
<dbReference type="EMBL" id="LSEF01000074">
    <property type="protein sequence ID" value="OAF13718.1"/>
    <property type="molecule type" value="Genomic_DNA"/>
</dbReference>
<dbReference type="PANTHER" id="PTHR43736:SF4">
    <property type="entry name" value="SLR1690 PROTEIN"/>
    <property type="match status" value="1"/>
</dbReference>
<dbReference type="InterPro" id="IPR036388">
    <property type="entry name" value="WH-like_DNA-bd_sf"/>
</dbReference>
<dbReference type="Pfam" id="PF21906">
    <property type="entry name" value="WHD_NrtR"/>
    <property type="match status" value="1"/>
</dbReference>
<evidence type="ECO:0000313" key="3">
    <source>
        <dbReference type="EMBL" id="OAF13718.1"/>
    </source>
</evidence>
<dbReference type="SUPFAM" id="SSF46785">
    <property type="entry name" value="Winged helix' DNA-binding domain"/>
    <property type="match status" value="1"/>
</dbReference>
<proteinExistence type="predicted"/>
<dbReference type="CDD" id="cd18873">
    <property type="entry name" value="NUDIX_NadM_like"/>
    <property type="match status" value="1"/>
</dbReference>
<dbReference type="InterPro" id="IPR036390">
    <property type="entry name" value="WH_DNA-bd_sf"/>
</dbReference>
<evidence type="ECO:0000259" key="1">
    <source>
        <dbReference type="Pfam" id="PF00293"/>
    </source>
</evidence>
<dbReference type="InterPro" id="IPR015797">
    <property type="entry name" value="NUDIX_hydrolase-like_dom_sf"/>
</dbReference>
<protein>
    <submittedName>
        <fullName evidence="3">Uncharacterized protein</fullName>
    </submittedName>
</protein>
<dbReference type="Gene3D" id="3.90.79.10">
    <property type="entry name" value="Nucleoside Triphosphate Pyrophosphohydrolase"/>
    <property type="match status" value="1"/>
</dbReference>
<dbReference type="Pfam" id="PF00293">
    <property type="entry name" value="NUDIX"/>
    <property type="match status" value="1"/>
</dbReference>
<organism evidence="3 4">
    <name type="scientific">Bradyrhizobium neotropicale</name>
    <dbReference type="NCBI Taxonomy" id="1497615"/>
    <lineage>
        <taxon>Bacteria</taxon>
        <taxon>Pseudomonadati</taxon>
        <taxon>Pseudomonadota</taxon>
        <taxon>Alphaproteobacteria</taxon>
        <taxon>Hyphomicrobiales</taxon>
        <taxon>Nitrobacteraceae</taxon>
        <taxon>Bradyrhizobium</taxon>
    </lineage>
</organism>
<dbReference type="AlphaFoldDB" id="A0A176Z2X2"/>
<name>A0A176Z2X2_9BRAD</name>
<evidence type="ECO:0000259" key="2">
    <source>
        <dbReference type="Pfam" id="PF21906"/>
    </source>
</evidence>
<evidence type="ECO:0000313" key="4">
    <source>
        <dbReference type="Proteomes" id="UP000077173"/>
    </source>
</evidence>
<comment type="caution">
    <text evidence="3">The sequence shown here is derived from an EMBL/GenBank/DDBJ whole genome shotgun (WGS) entry which is preliminary data.</text>
</comment>
<dbReference type="GO" id="GO:0003824">
    <property type="term" value="F:catalytic activity"/>
    <property type="evidence" value="ECO:0007669"/>
    <property type="project" value="UniProtKB-ARBA"/>
</dbReference>
<feature type="domain" description="Nudix hydrolase" evidence="1">
    <location>
        <begin position="12"/>
        <end position="127"/>
    </location>
</feature>
<feature type="domain" description="NrtR DNA-binding winged helix" evidence="2">
    <location>
        <begin position="150"/>
        <end position="209"/>
    </location>
</feature>
<dbReference type="RefSeq" id="WP_201723709.1">
    <property type="nucleotide sequence ID" value="NZ_LSEF01000074.1"/>
</dbReference>
<dbReference type="InterPro" id="IPR054105">
    <property type="entry name" value="WHD_NrtR"/>
</dbReference>
<accession>A0A176Z2X2</accession>
<gene>
    <name evidence="3" type="ORF">AXW67_18480</name>
</gene>
<dbReference type="PANTHER" id="PTHR43736">
    <property type="entry name" value="ADP-RIBOSE PYROPHOSPHATASE"/>
    <property type="match status" value="1"/>
</dbReference>
<keyword evidence="4" id="KW-1185">Reference proteome</keyword>
<dbReference type="SUPFAM" id="SSF55811">
    <property type="entry name" value="Nudix"/>
    <property type="match status" value="1"/>
</dbReference>
<dbReference type="InterPro" id="IPR000086">
    <property type="entry name" value="NUDIX_hydrolase_dom"/>
</dbReference>
<dbReference type="Proteomes" id="UP000077173">
    <property type="component" value="Unassembled WGS sequence"/>
</dbReference>
<sequence length="221" mass="24242">MATELIRPILTVDVVLLTLHDDRIHVVLQAREKAPHAGELALVGGYVHPEEDQSTAAAAARVLRDKAGLAVRVLEQLMTFSGGDRDPRGWSASVAYYALLPHEEIAERGDASLRMLPFAQVKGLPFDHDAIVAGAMQRCRRRAAYSSLPAFLLSPAFTLPELRRAYEAALGRSLNDSAFRRKIDELRMVEPVSGSVSKATARPAQLFRLSKSGVVEFDRTV</sequence>